<keyword evidence="1" id="KW-0175">Coiled coil</keyword>
<keyword evidence="2" id="KW-1133">Transmembrane helix</keyword>
<dbReference type="STRING" id="742725.HMPREF9450_02123"/>
<gene>
    <name evidence="3" type="ORF">HMPREF9450_02123</name>
</gene>
<feature type="transmembrane region" description="Helical" evidence="2">
    <location>
        <begin position="573"/>
        <end position="594"/>
    </location>
</feature>
<protein>
    <submittedName>
        <fullName evidence="3">Uncharacterized protein</fullName>
    </submittedName>
</protein>
<organism evidence="3 4">
    <name type="scientific">Alistipes indistinctus YIT 12060</name>
    <dbReference type="NCBI Taxonomy" id="742725"/>
    <lineage>
        <taxon>Bacteria</taxon>
        <taxon>Pseudomonadati</taxon>
        <taxon>Bacteroidota</taxon>
        <taxon>Bacteroidia</taxon>
        <taxon>Bacteroidales</taxon>
        <taxon>Rikenellaceae</taxon>
        <taxon>Alistipes</taxon>
    </lineage>
</organism>
<dbReference type="PATRIC" id="fig|742725.3.peg.2193"/>
<dbReference type="GeneID" id="92814856"/>
<reference evidence="3 4" key="1">
    <citation type="submission" date="2011-08" db="EMBL/GenBank/DDBJ databases">
        <title>The Genome Sequence of Alistipes indistinctus YIT 12060.</title>
        <authorList>
            <consortium name="The Broad Institute Genome Sequencing Platform"/>
            <person name="Earl A."/>
            <person name="Ward D."/>
            <person name="Feldgarden M."/>
            <person name="Gevers D."/>
            <person name="Morotomi M."/>
            <person name="Young S.K."/>
            <person name="Zeng Q."/>
            <person name="Gargeya S."/>
            <person name="Fitzgerald M."/>
            <person name="Haas B."/>
            <person name="Abouelleil A."/>
            <person name="Alvarado L."/>
            <person name="Arachchi H.M."/>
            <person name="Berlin A."/>
            <person name="Brown A."/>
            <person name="Chapman S.B."/>
            <person name="Chen Z."/>
            <person name="Dunbar C."/>
            <person name="Freedman E."/>
            <person name="Gearin G."/>
            <person name="Gellesch M."/>
            <person name="Goldberg J."/>
            <person name="Griggs A."/>
            <person name="Gujja S."/>
            <person name="Heiman D."/>
            <person name="Howarth C."/>
            <person name="Larson L."/>
            <person name="Lui A."/>
            <person name="MacDonald P.J.P."/>
            <person name="Montmayeur A."/>
            <person name="Murphy C."/>
            <person name="Neiman D."/>
            <person name="Pearson M."/>
            <person name="Priest M."/>
            <person name="Roberts A."/>
            <person name="Saif S."/>
            <person name="Shea T."/>
            <person name="Shenoy N."/>
            <person name="Sisk P."/>
            <person name="Stolte C."/>
            <person name="Sykes S."/>
            <person name="Wortman J."/>
            <person name="Nusbaum C."/>
            <person name="Birren B."/>
        </authorList>
    </citation>
    <scope>NUCLEOTIDE SEQUENCE [LARGE SCALE GENOMIC DNA]</scope>
    <source>
        <strain evidence="3 4">YIT 12060</strain>
    </source>
</reference>
<feature type="coiled-coil region" evidence="1">
    <location>
        <begin position="327"/>
        <end position="384"/>
    </location>
</feature>
<keyword evidence="2" id="KW-0812">Transmembrane</keyword>
<evidence type="ECO:0000313" key="4">
    <source>
        <dbReference type="Proteomes" id="UP000006008"/>
    </source>
</evidence>
<evidence type="ECO:0000313" key="3">
    <source>
        <dbReference type="EMBL" id="EHB92074.1"/>
    </source>
</evidence>
<evidence type="ECO:0000256" key="1">
    <source>
        <dbReference type="SAM" id="Coils"/>
    </source>
</evidence>
<sequence length="668" mass="72112">MSIIGSIFVRLGLKSDEFSKGIKQSEGQLSSFKGVVGKIGGAIAGAFAVNKIVQFTKEAYKLAGQAQGVYNAFSRLNRPGLLNDLKEATRGTTDELKLMQTAVQANNFKIPLDQLATYLKFATNRAIETGESVDYLVNSLVLGIGRKSPLILDNLSISTVRLREELAKTGDMAKAVGNIIEEEMKKGGDAIETSAVKTQKLGAAWKDFMVSVGNTAPIKHTFNFISDLFSDFFTGWSTILKSNISGWKKLWAINPFAVDNVLREAQANIDQTASGIKFAIEKAQHDLAGMQSTDEARMYLMTIIPAERGLKTADEVRAYANTIKEWIKSKEQEKKAQEQTENSIKAQIAALEELRAEEANPAKRAAYTSEIESLKKRLELMTSTNTVVKGSIDYINQQIEAQEKLYNSTNIQSVRDMAAAKKKELEAAKALLEITEKDKQKRDEALKGDIASGYSTQGMGGSFWLKRVEEKNKLEKNLASYSFDPTLYKDKIQQFKEQAAEVDQVANSIHQTITNTMVSSFQALADGLAGISDMDAGQAIASLLKPLADTAITAGTIIMTTGEAIESLKKSLFGFNGISAIAAGAILVGIGVAARAGLSAIASSGGNSGSSSYSPNTSFSGGSSYSGASSQYGYASYRAQSVDVNVTGRISGQDIVLASDKYLKNKSR</sequence>
<keyword evidence="4" id="KW-1185">Reference proteome</keyword>
<dbReference type="eggNOG" id="COG1196">
    <property type="taxonomic scope" value="Bacteria"/>
</dbReference>
<dbReference type="Proteomes" id="UP000006008">
    <property type="component" value="Unassembled WGS sequence"/>
</dbReference>
<dbReference type="AlphaFoldDB" id="G5H937"/>
<dbReference type="EMBL" id="ADLD01000013">
    <property type="protein sequence ID" value="EHB92074.1"/>
    <property type="molecule type" value="Genomic_DNA"/>
</dbReference>
<dbReference type="OrthoDB" id="1047854at2"/>
<name>G5H937_9BACT</name>
<evidence type="ECO:0000256" key="2">
    <source>
        <dbReference type="SAM" id="Phobius"/>
    </source>
</evidence>
<comment type="caution">
    <text evidence="3">The sequence shown here is derived from an EMBL/GenBank/DDBJ whole genome shotgun (WGS) entry which is preliminary data.</text>
</comment>
<feature type="coiled-coil region" evidence="1">
    <location>
        <begin position="411"/>
        <end position="442"/>
    </location>
</feature>
<dbReference type="RefSeq" id="WP_009134929.1">
    <property type="nucleotide sequence ID" value="NZ_CP102250.1"/>
</dbReference>
<keyword evidence="2" id="KW-0472">Membrane</keyword>
<proteinExistence type="predicted"/>
<accession>G5H937</accession>
<dbReference type="HOGENOM" id="CLU_410867_0_0_10"/>